<accession>A0A2T7UUU5</accession>
<dbReference type="SMART" id="SM00382">
    <property type="entry name" value="AAA"/>
    <property type="match status" value="1"/>
</dbReference>
<dbReference type="InterPro" id="IPR003439">
    <property type="entry name" value="ABC_transporter-like_ATP-bd"/>
</dbReference>
<dbReference type="Pfam" id="PF00005">
    <property type="entry name" value="ABC_tran"/>
    <property type="match status" value="1"/>
</dbReference>
<dbReference type="GO" id="GO:0016887">
    <property type="term" value="F:ATP hydrolysis activity"/>
    <property type="evidence" value="ECO:0007669"/>
    <property type="project" value="InterPro"/>
</dbReference>
<dbReference type="SUPFAM" id="SSF52540">
    <property type="entry name" value="P-loop containing nucleoside triphosphate hydrolases"/>
    <property type="match status" value="1"/>
</dbReference>
<evidence type="ECO:0000256" key="2">
    <source>
        <dbReference type="ARBA" id="ARBA00022741"/>
    </source>
</evidence>
<dbReference type="PANTHER" id="PTHR42794">
    <property type="entry name" value="HEMIN IMPORT ATP-BINDING PROTEIN HMUV"/>
    <property type="match status" value="1"/>
</dbReference>
<dbReference type="Proteomes" id="UP000244810">
    <property type="component" value="Unassembled WGS sequence"/>
</dbReference>
<keyword evidence="4" id="KW-1278">Translocase</keyword>
<keyword evidence="2" id="KW-0547">Nucleotide-binding</keyword>
<dbReference type="RefSeq" id="WP_107750569.1">
    <property type="nucleotide sequence ID" value="NZ_QBKF01000002.1"/>
</dbReference>
<dbReference type="PANTHER" id="PTHR42794:SF1">
    <property type="entry name" value="HEMIN IMPORT ATP-BINDING PROTEIN HMUV"/>
    <property type="match status" value="1"/>
</dbReference>
<sequence length="258" mass="27269">MLDAETLSVTLGRKPILKGIDLEAKAGTLTCIVGPNGSGKTTLLRALTGEVASSGRLRLDGQDLRSLKPEALALRRAVLPQSVPLAFPFTVLEIVRLGLTGVPGADARSLPAQALHRVGLGGYEGRLFQELSGGEQQRVHLARVLLQVWQPVVHGIPRWLFLDEPVAALDIGHQLQVMRIARDFAEAGGGVIAVMHDLNLTAMVADQVWLMTAGRIAARGTPAEVFTDATLAAAYGCAIRVSTPPSDGTPFILPQAAA</sequence>
<evidence type="ECO:0000256" key="1">
    <source>
        <dbReference type="ARBA" id="ARBA00022448"/>
    </source>
</evidence>
<dbReference type="InterPro" id="IPR003593">
    <property type="entry name" value="AAA+_ATPase"/>
</dbReference>
<dbReference type="EMBL" id="QDDR01000002">
    <property type="protein sequence ID" value="PVE48543.1"/>
    <property type="molecule type" value="Genomic_DNA"/>
</dbReference>
<keyword evidence="8" id="KW-1185">Reference proteome</keyword>
<reference evidence="7 8" key="1">
    <citation type="journal article" date="2011" name="Syst. Appl. Microbiol.">
        <title>Defluviimonas denitrificans gen. nov., sp. nov., and Pararhodobacter aggregans gen. nov., sp. nov., non-phototrophic Rhodobacteraceae from the biofilter of a marine aquaculture.</title>
        <authorList>
            <person name="Foesel B.U."/>
            <person name="Drake H.L."/>
            <person name="Schramm A."/>
        </authorList>
    </citation>
    <scope>NUCLEOTIDE SEQUENCE [LARGE SCALE GENOMIC DNA]</scope>
    <source>
        <strain evidence="7 8">D1-19</strain>
    </source>
</reference>
<name>A0A2T7UUU5_9RHOB</name>
<comment type="caution">
    <text evidence="7">The sequence shown here is derived from an EMBL/GenBank/DDBJ whole genome shotgun (WGS) entry which is preliminary data.</text>
</comment>
<dbReference type="NCBIfam" id="NF010068">
    <property type="entry name" value="PRK13548.1"/>
    <property type="match status" value="1"/>
</dbReference>
<comment type="function">
    <text evidence="5">Part of the ABC transporter complex HmuTUV involved in hemin import. Responsible for energy coupling to the transport system.</text>
</comment>
<dbReference type="AlphaFoldDB" id="A0A2T7UUU5"/>
<keyword evidence="3 7" id="KW-0067">ATP-binding</keyword>
<dbReference type="PROSITE" id="PS50893">
    <property type="entry name" value="ABC_TRANSPORTER_2"/>
    <property type="match status" value="1"/>
</dbReference>
<keyword evidence="1" id="KW-0813">Transport</keyword>
<proteinExistence type="predicted"/>
<evidence type="ECO:0000313" key="8">
    <source>
        <dbReference type="Proteomes" id="UP000244810"/>
    </source>
</evidence>
<evidence type="ECO:0000256" key="4">
    <source>
        <dbReference type="ARBA" id="ARBA00022967"/>
    </source>
</evidence>
<dbReference type="InterPro" id="IPR027417">
    <property type="entry name" value="P-loop_NTPase"/>
</dbReference>
<dbReference type="Gene3D" id="3.40.50.300">
    <property type="entry name" value="P-loop containing nucleotide triphosphate hydrolases"/>
    <property type="match status" value="1"/>
</dbReference>
<protein>
    <submittedName>
        <fullName evidence="7">Heme ABC transporter ATP-binding protein</fullName>
    </submittedName>
</protein>
<evidence type="ECO:0000259" key="6">
    <source>
        <dbReference type="PROSITE" id="PS50893"/>
    </source>
</evidence>
<organism evidence="7 8">
    <name type="scientific">Pararhodobacter aggregans</name>
    <dbReference type="NCBI Taxonomy" id="404875"/>
    <lineage>
        <taxon>Bacteria</taxon>
        <taxon>Pseudomonadati</taxon>
        <taxon>Pseudomonadota</taxon>
        <taxon>Alphaproteobacteria</taxon>
        <taxon>Rhodobacterales</taxon>
        <taxon>Paracoccaceae</taxon>
        <taxon>Pararhodobacter</taxon>
    </lineage>
</organism>
<feature type="domain" description="ABC transporter" evidence="6">
    <location>
        <begin position="2"/>
        <end position="238"/>
    </location>
</feature>
<gene>
    <name evidence="7" type="ORF">DDE23_05675</name>
</gene>
<dbReference type="GO" id="GO:0005524">
    <property type="term" value="F:ATP binding"/>
    <property type="evidence" value="ECO:0007669"/>
    <property type="project" value="UniProtKB-KW"/>
</dbReference>
<dbReference type="CDD" id="cd03214">
    <property type="entry name" value="ABC_Iron-Siderophores_B12_Hemin"/>
    <property type="match status" value="1"/>
</dbReference>
<evidence type="ECO:0000256" key="3">
    <source>
        <dbReference type="ARBA" id="ARBA00022840"/>
    </source>
</evidence>
<evidence type="ECO:0000313" key="7">
    <source>
        <dbReference type="EMBL" id="PVE48543.1"/>
    </source>
</evidence>
<dbReference type="OrthoDB" id="9805601at2"/>
<evidence type="ECO:0000256" key="5">
    <source>
        <dbReference type="ARBA" id="ARBA00037066"/>
    </source>
</evidence>